<keyword evidence="1" id="KW-0472">Membrane</keyword>
<gene>
    <name evidence="2" type="ORF">ENM15_05850</name>
</gene>
<evidence type="ECO:0000313" key="2">
    <source>
        <dbReference type="EMBL" id="HHQ16317.1"/>
    </source>
</evidence>
<name>A0A7V5XH16_9BACT</name>
<accession>A0A7V5XH16</accession>
<keyword evidence="1" id="KW-1133">Transmembrane helix</keyword>
<evidence type="ECO:0000256" key="1">
    <source>
        <dbReference type="SAM" id="Phobius"/>
    </source>
</evidence>
<organism evidence="2">
    <name type="scientific">Thermodesulfobacterium geofontis</name>
    <dbReference type="NCBI Taxonomy" id="1295609"/>
    <lineage>
        <taxon>Bacteria</taxon>
        <taxon>Pseudomonadati</taxon>
        <taxon>Thermodesulfobacteriota</taxon>
        <taxon>Thermodesulfobacteria</taxon>
        <taxon>Thermodesulfobacteriales</taxon>
        <taxon>Thermodesulfobacteriaceae</taxon>
        <taxon>Thermodesulfobacterium</taxon>
    </lineage>
</organism>
<dbReference type="EMBL" id="DRWR01000103">
    <property type="protein sequence ID" value="HHQ16317.1"/>
    <property type="molecule type" value="Genomic_DNA"/>
</dbReference>
<protein>
    <recommendedName>
        <fullName evidence="3">Glycosyltransferase RgtA/B/C/D-like domain-containing protein</fullName>
    </recommendedName>
</protein>
<feature type="transmembrane region" description="Helical" evidence="1">
    <location>
        <begin position="7"/>
        <end position="24"/>
    </location>
</feature>
<comment type="caution">
    <text evidence="2">The sequence shown here is derived from an EMBL/GenBank/DDBJ whole genome shotgun (WGS) entry which is preliminary data.</text>
</comment>
<proteinExistence type="predicted"/>
<dbReference type="AlphaFoldDB" id="A0A7V5XH16"/>
<feature type="transmembrane region" description="Helical" evidence="1">
    <location>
        <begin position="84"/>
        <end position="105"/>
    </location>
</feature>
<reference evidence="2" key="1">
    <citation type="journal article" date="2020" name="mSystems">
        <title>Genome- and Community-Level Interaction Insights into Carbon Utilization and Element Cycling Functions of Hydrothermarchaeota in Hydrothermal Sediment.</title>
        <authorList>
            <person name="Zhou Z."/>
            <person name="Liu Y."/>
            <person name="Xu W."/>
            <person name="Pan J."/>
            <person name="Luo Z.H."/>
            <person name="Li M."/>
        </authorList>
    </citation>
    <scope>NUCLEOTIDE SEQUENCE [LARGE SCALE GENOMIC DNA]</scope>
    <source>
        <strain evidence="2">SpSt-106</strain>
    </source>
</reference>
<keyword evidence="1" id="KW-0812">Transmembrane</keyword>
<sequence length="115" mass="13578">MNFKTCVFLVLSLTVLVILVFSFFQPPSSYQELRRAILVKENARDFKVFQTYNGEPYFTKPPLYTWLASVFVKPFSSTPEGMIFPLRVFSVLCYVLLFLSLIRFYQKDWQSAFFL</sequence>
<evidence type="ECO:0008006" key="3">
    <source>
        <dbReference type="Google" id="ProtNLM"/>
    </source>
</evidence>